<proteinExistence type="predicted"/>
<dbReference type="KEGG" id="cbx:Cenrod_2514"/>
<organism evidence="2 3">
    <name type="scientific">Candidatus Symbiobacter mobilis CR</name>
    <dbReference type="NCBI Taxonomy" id="946483"/>
    <lineage>
        <taxon>Bacteria</taxon>
        <taxon>Pseudomonadati</taxon>
        <taxon>Pseudomonadota</taxon>
        <taxon>Betaproteobacteria</taxon>
        <taxon>Burkholderiales</taxon>
        <taxon>Comamonadaceae</taxon>
    </lineage>
</organism>
<dbReference type="HOGENOM" id="CLU_164576_0_0_4"/>
<feature type="compositionally biased region" description="Low complexity" evidence="1">
    <location>
        <begin position="1"/>
        <end position="42"/>
    </location>
</feature>
<name>U5NEB3_9BURK</name>
<dbReference type="Proteomes" id="UP000017184">
    <property type="component" value="Chromosome"/>
</dbReference>
<keyword evidence="3" id="KW-1185">Reference proteome</keyword>
<evidence type="ECO:0000256" key="1">
    <source>
        <dbReference type="SAM" id="MobiDB-lite"/>
    </source>
</evidence>
<accession>U5NEB3</accession>
<dbReference type="AlphaFoldDB" id="U5NEB3"/>
<dbReference type="RefSeq" id="WP_022776506.1">
    <property type="nucleotide sequence ID" value="NC_022576.1"/>
</dbReference>
<evidence type="ECO:0000313" key="3">
    <source>
        <dbReference type="Proteomes" id="UP000017184"/>
    </source>
</evidence>
<reference evidence="2 3" key="1">
    <citation type="journal article" date="2013" name="Genome Biol.">
        <title>Genomic analysis reveals key aspects of prokaryotic symbiosis in the phototrophic consortium "Chlorochromatium aggregatum".</title>
        <authorList>
            <person name="Liu Z."/>
            <person name="Muller J."/>
            <person name="Li T."/>
            <person name="Alvey R.M."/>
            <person name="Vogl K."/>
            <person name="Frigaard N.U."/>
            <person name="Rockwell N.C."/>
            <person name="Boyd E.S."/>
            <person name="Tomsho L.P."/>
            <person name="Schuster S.C."/>
            <person name="Henke P."/>
            <person name="Rohde M."/>
            <person name="Overmann J."/>
            <person name="Bryant D.A."/>
        </authorList>
    </citation>
    <scope>NUCLEOTIDE SEQUENCE [LARGE SCALE GENOMIC DNA]</scope>
    <source>
        <strain evidence="2">CR</strain>
    </source>
</reference>
<dbReference type="EMBL" id="CP004885">
    <property type="protein sequence ID" value="AGX88568.1"/>
    <property type="molecule type" value="Genomic_DNA"/>
</dbReference>
<evidence type="ECO:0000313" key="2">
    <source>
        <dbReference type="EMBL" id="AGX88568.1"/>
    </source>
</evidence>
<protein>
    <recommendedName>
        <fullName evidence="4">DUF2934 domain-containing protein</fullName>
    </recommendedName>
</protein>
<sequence length="122" mass="12660">MATARKSSAASKKVADAAPVAAVPAEAAPAPETQAAPPASETVADAEACESKSCATRKGCGTRSRSKSANGLTPEQRLHYVEVAAFYIAERRGFAPGNPMEDWCAAEAEIDRLIATGHFSPK</sequence>
<feature type="region of interest" description="Disordered" evidence="1">
    <location>
        <begin position="1"/>
        <end position="44"/>
    </location>
</feature>
<gene>
    <name evidence="2" type="ORF">Cenrod_2514</name>
</gene>
<dbReference type="InterPro" id="IPR021327">
    <property type="entry name" value="DUF2934"/>
</dbReference>
<dbReference type="Pfam" id="PF11154">
    <property type="entry name" value="DUF2934"/>
    <property type="match status" value="1"/>
</dbReference>
<evidence type="ECO:0008006" key="4">
    <source>
        <dbReference type="Google" id="ProtNLM"/>
    </source>
</evidence>
<dbReference type="OrthoDB" id="8566543at2"/>